<dbReference type="HOGENOM" id="CLU_2293558_0_0_1"/>
<evidence type="ECO:0000313" key="2">
    <source>
        <dbReference type="Proteomes" id="UP000054485"/>
    </source>
</evidence>
<dbReference type="InParanoid" id="A0A0D0AEB6"/>
<sequence length="101" mass="11204">MGAIIIEGMAYPNVLLNLMVRAVVACWGYYMWPSHTAPAAPSYPDRAARLASLFSEQDNVCLSSNKHIHLTPTRHTTILTSSSVPRRSASCESITRLRLFL</sequence>
<reference evidence="1 2" key="1">
    <citation type="submission" date="2014-04" db="EMBL/GenBank/DDBJ databases">
        <authorList>
            <consortium name="DOE Joint Genome Institute"/>
            <person name="Kuo A."/>
            <person name="Ruytinx J."/>
            <person name="Rineau F."/>
            <person name="Colpaert J."/>
            <person name="Kohler A."/>
            <person name="Nagy L.G."/>
            <person name="Floudas D."/>
            <person name="Copeland A."/>
            <person name="Barry K.W."/>
            <person name="Cichocki N."/>
            <person name="Veneault-Fourrey C."/>
            <person name="LaButti K."/>
            <person name="Lindquist E.A."/>
            <person name="Lipzen A."/>
            <person name="Lundell T."/>
            <person name="Morin E."/>
            <person name="Murat C."/>
            <person name="Sun H."/>
            <person name="Tunlid A."/>
            <person name="Henrissat B."/>
            <person name="Grigoriev I.V."/>
            <person name="Hibbett D.S."/>
            <person name="Martin F."/>
            <person name="Nordberg H.P."/>
            <person name="Cantor M.N."/>
            <person name="Hua S.X."/>
        </authorList>
    </citation>
    <scope>NUCLEOTIDE SEQUENCE [LARGE SCALE GENOMIC DNA]</scope>
    <source>
        <strain evidence="1 2">UH-Slu-Lm8-n1</strain>
    </source>
</reference>
<protein>
    <submittedName>
        <fullName evidence="1">Uncharacterized protein</fullName>
    </submittedName>
</protein>
<proteinExistence type="predicted"/>
<organism evidence="1 2">
    <name type="scientific">Suillus luteus UH-Slu-Lm8-n1</name>
    <dbReference type="NCBI Taxonomy" id="930992"/>
    <lineage>
        <taxon>Eukaryota</taxon>
        <taxon>Fungi</taxon>
        <taxon>Dikarya</taxon>
        <taxon>Basidiomycota</taxon>
        <taxon>Agaricomycotina</taxon>
        <taxon>Agaricomycetes</taxon>
        <taxon>Agaricomycetidae</taxon>
        <taxon>Boletales</taxon>
        <taxon>Suillineae</taxon>
        <taxon>Suillaceae</taxon>
        <taxon>Suillus</taxon>
    </lineage>
</organism>
<keyword evidence="2" id="KW-1185">Reference proteome</keyword>
<dbReference type="AlphaFoldDB" id="A0A0D0AEB6"/>
<dbReference type="Proteomes" id="UP000054485">
    <property type="component" value="Unassembled WGS sequence"/>
</dbReference>
<name>A0A0D0AEB6_9AGAM</name>
<gene>
    <name evidence="1" type="ORF">CY34DRAFT_798082</name>
</gene>
<accession>A0A0D0AEB6</accession>
<evidence type="ECO:0000313" key="1">
    <source>
        <dbReference type="EMBL" id="KIK48575.1"/>
    </source>
</evidence>
<dbReference type="EMBL" id="KN835137">
    <property type="protein sequence ID" value="KIK48575.1"/>
    <property type="molecule type" value="Genomic_DNA"/>
</dbReference>
<reference evidence="2" key="2">
    <citation type="submission" date="2015-01" db="EMBL/GenBank/DDBJ databases">
        <title>Evolutionary Origins and Diversification of the Mycorrhizal Mutualists.</title>
        <authorList>
            <consortium name="DOE Joint Genome Institute"/>
            <consortium name="Mycorrhizal Genomics Consortium"/>
            <person name="Kohler A."/>
            <person name="Kuo A."/>
            <person name="Nagy L.G."/>
            <person name="Floudas D."/>
            <person name="Copeland A."/>
            <person name="Barry K.W."/>
            <person name="Cichocki N."/>
            <person name="Veneault-Fourrey C."/>
            <person name="LaButti K."/>
            <person name="Lindquist E.A."/>
            <person name="Lipzen A."/>
            <person name="Lundell T."/>
            <person name="Morin E."/>
            <person name="Murat C."/>
            <person name="Riley R."/>
            <person name="Ohm R."/>
            <person name="Sun H."/>
            <person name="Tunlid A."/>
            <person name="Henrissat B."/>
            <person name="Grigoriev I.V."/>
            <person name="Hibbett D.S."/>
            <person name="Martin F."/>
        </authorList>
    </citation>
    <scope>NUCLEOTIDE SEQUENCE [LARGE SCALE GENOMIC DNA]</scope>
    <source>
        <strain evidence="2">UH-Slu-Lm8-n1</strain>
    </source>
</reference>